<keyword evidence="2" id="KW-0812">Transmembrane</keyword>
<dbReference type="eggNOG" id="ENOG5033T9M">
    <property type="taxonomic scope" value="Bacteria"/>
</dbReference>
<accession>N9VBH1</accession>
<reference evidence="3 4" key="1">
    <citation type="journal article" date="2013" name="Genome Announc.">
        <title>Draft Genome Sequences of Mycoplasma auris and Mycoplasma yeatsii, Two Species of the Ear Canal of Caprinae.</title>
        <authorList>
            <person name="Dordet-Frisoni E."/>
            <person name="Baranowski E."/>
            <person name="Barre A."/>
            <person name="Blanchard A."/>
            <person name="Breton M."/>
            <person name="Couture C."/>
            <person name="Dupuy V."/>
            <person name="Gaurivaud P."/>
            <person name="Jacob D."/>
            <person name="Lemaitre C."/>
            <person name="Manso-Silvan L."/>
            <person name="Nikolski M."/>
            <person name="Nouvel L.X."/>
            <person name="Poumarat F."/>
            <person name="Sirand-Pugnet P."/>
            <person name="Thebault P."/>
            <person name="Theil S."/>
            <person name="Thiaucourt F."/>
            <person name="Citti C."/>
            <person name="Tardy F."/>
        </authorList>
    </citation>
    <scope>NUCLEOTIDE SEQUENCE [LARGE SCALE GENOMIC DNA]</scope>
    <source>
        <strain evidence="3 4">15026</strain>
    </source>
</reference>
<keyword evidence="2" id="KW-0472">Membrane</keyword>
<name>N9VBH1_9BACT</name>
<sequence>MKLKTKLLSLGLIPLLPLSVVSYKHITKQTIREDKEKEEPKNAAGFDTFNELSKKKIEEGIEKVLNQTISHFDNEKKKLEKLINDDFVKNVSEINKLIYVQSILQYLQANKSDLKTNHSNNKGFNVVFPYVLAKNKNYEVSKVKFDNEEFNSIKIGKEDGTDYKKQFNGKAEINKTKDEINTIKKDRLEKMIENYLGALNNDLKSMLYDEKNLPQIGKDFKLEFKNKNQFEFSNPNGFKSWDEYIIAKLNPKFIKFDLKQNENFEVEENEKENNNNEPIAKPDLVPGDKPSETISLDEQVRSLPELRPWVSPEYVSSDTSSLKNAFDSAGQNKNNIFFFDNPINTRYQYSVTNLEVEGSNSLKATISITDRLENKGARSYLKKIAINTSDEQKAINLTYQKIIESNKQTFNKIYAALGLDDKINYLDIKNNNLRDSLFRMVAAGVQVTNKFEYAEATNKILASGAEAYLNSNNLTSIDKYLNKAKYLMLSSLYSSQINGEWYFSAIPYSFRDALLRFKEIIRLNKDIITKNFTDSKFDLGYINAYYEMLNKKVAKLIANSTQRVINLHVWYQSYVNEIKEIMSQLGNLALLVDNKPLSAKETKENFEKAYANVQQEIKLNSNTNKVSLKQFGYAILGISAIILLALVIFLSIKKNQIKSIKASAISIVTISLILAIAIASIIMIIL</sequence>
<dbReference type="NCBIfam" id="NF045829">
    <property type="entry name" value="UU052_fam"/>
    <property type="match status" value="1"/>
</dbReference>
<evidence type="ECO:0000256" key="1">
    <source>
        <dbReference type="SAM" id="MobiDB-lite"/>
    </source>
</evidence>
<organism evidence="3 4">
    <name type="scientific">Metamycoplasma auris 15026</name>
    <dbReference type="NCBI Taxonomy" id="1188233"/>
    <lineage>
        <taxon>Bacteria</taxon>
        <taxon>Bacillati</taxon>
        <taxon>Mycoplasmatota</taxon>
        <taxon>Mycoplasmoidales</taxon>
        <taxon>Metamycoplasmataceae</taxon>
        <taxon>Metamycoplasma</taxon>
    </lineage>
</organism>
<gene>
    <name evidence="3" type="ORF">MAU_5420</name>
</gene>
<evidence type="ECO:0000313" key="4">
    <source>
        <dbReference type="Proteomes" id="UP000013131"/>
    </source>
</evidence>
<dbReference type="STRING" id="1188233.MAU_5420"/>
<feature type="transmembrane region" description="Helical" evidence="2">
    <location>
        <begin position="631"/>
        <end position="652"/>
    </location>
</feature>
<proteinExistence type="predicted"/>
<evidence type="ECO:0000313" key="3">
    <source>
        <dbReference type="EMBL" id="ENY68741.1"/>
    </source>
</evidence>
<protein>
    <recommendedName>
        <fullName evidence="5">Transmembrane protein</fullName>
    </recommendedName>
</protein>
<dbReference type="AlphaFoldDB" id="N9VBH1"/>
<feature type="transmembrane region" description="Helical" evidence="2">
    <location>
        <begin position="664"/>
        <end position="685"/>
    </location>
</feature>
<keyword evidence="2" id="KW-1133">Transmembrane helix</keyword>
<dbReference type="EMBL" id="AORI01000011">
    <property type="protein sequence ID" value="ENY68741.1"/>
    <property type="molecule type" value="Genomic_DNA"/>
</dbReference>
<dbReference type="OrthoDB" id="396713at2"/>
<dbReference type="PATRIC" id="fig|1188233.3.peg.525"/>
<feature type="region of interest" description="Disordered" evidence="1">
    <location>
        <begin position="266"/>
        <end position="292"/>
    </location>
</feature>
<keyword evidence="4" id="KW-1185">Reference proteome</keyword>
<evidence type="ECO:0008006" key="5">
    <source>
        <dbReference type="Google" id="ProtNLM"/>
    </source>
</evidence>
<comment type="caution">
    <text evidence="3">The sequence shown here is derived from an EMBL/GenBank/DDBJ whole genome shotgun (WGS) entry which is preliminary data.</text>
</comment>
<dbReference type="RefSeq" id="WP_004425047.1">
    <property type="nucleotide sequence ID" value="NZ_AORI01000011.1"/>
</dbReference>
<dbReference type="InterPro" id="IPR054788">
    <property type="entry name" value="MSC_0620_UU052-like"/>
</dbReference>
<dbReference type="Proteomes" id="UP000013131">
    <property type="component" value="Unassembled WGS sequence"/>
</dbReference>
<evidence type="ECO:0000256" key="2">
    <source>
        <dbReference type="SAM" id="Phobius"/>
    </source>
</evidence>